<dbReference type="Proteomes" id="UP000185109">
    <property type="component" value="Plasmid pRsp8C3c"/>
</dbReference>
<dbReference type="Gene3D" id="3.40.50.720">
    <property type="entry name" value="NAD(P)-binding Rossmann-like Domain"/>
    <property type="match status" value="1"/>
</dbReference>
<dbReference type="AlphaFoldDB" id="A0A1L5PHM2"/>
<evidence type="ECO:0000313" key="1">
    <source>
        <dbReference type="EMBL" id="APO79684.1"/>
    </source>
</evidence>
<geneLocation type="plasmid" evidence="2">
    <name>prsp8c3c</name>
</geneLocation>
<dbReference type="SUPFAM" id="SSF51735">
    <property type="entry name" value="NAD(P)-binding Rossmann-fold domains"/>
    <property type="match status" value="1"/>
</dbReference>
<dbReference type="InterPro" id="IPR036291">
    <property type="entry name" value="NAD(P)-bd_dom_sf"/>
</dbReference>
<proteinExistence type="predicted"/>
<reference evidence="1 2" key="1">
    <citation type="submission" date="2016-09" db="EMBL/GenBank/DDBJ databases">
        <title>The complete genome sequences of Rhizobium gallicum, symbiovars gallicum and phaseoli, symbionts associated to common bean (Phaseolus vulgaris).</title>
        <authorList>
            <person name="Bustos P."/>
            <person name="Santamaria R.I."/>
            <person name="Perez-Carrascal O.M."/>
            <person name="Juarez S."/>
            <person name="Lozano L."/>
            <person name="Martinez-Flores I."/>
            <person name="Martinez-Romero E."/>
            <person name="Cevallos M."/>
            <person name="Romero D."/>
            <person name="Davila G."/>
            <person name="Gonzalez V."/>
        </authorList>
    </citation>
    <scope>NUCLEOTIDE SEQUENCE [LARGE SCALE GENOMIC DNA]</scope>
    <source>
        <strain evidence="1 2">8C-3</strain>
        <plasmid evidence="2">Plasmid prsp8c3c</plasmid>
    </source>
</reference>
<name>A0A1L5PHM2_RHIET</name>
<dbReference type="EMBL" id="CP017244">
    <property type="protein sequence ID" value="APO79684.1"/>
    <property type="molecule type" value="Genomic_DNA"/>
</dbReference>
<accession>A0A1L5PHM2</accession>
<organism evidence="1 2">
    <name type="scientific">Rhizobium etli 8C-3</name>
    <dbReference type="NCBI Taxonomy" id="538025"/>
    <lineage>
        <taxon>Bacteria</taxon>
        <taxon>Pseudomonadati</taxon>
        <taxon>Pseudomonadota</taxon>
        <taxon>Alphaproteobacteria</taxon>
        <taxon>Hyphomicrobiales</taxon>
        <taxon>Rhizobiaceae</taxon>
        <taxon>Rhizobium/Agrobacterium group</taxon>
        <taxon>Rhizobium</taxon>
    </lineage>
</organism>
<gene>
    <name evidence="1" type="ORF">AM571_PC01954</name>
</gene>
<evidence type="ECO:0000313" key="2">
    <source>
        <dbReference type="Proteomes" id="UP000185109"/>
    </source>
</evidence>
<sequence length="52" mass="5629">MQSFGSSSASPLDFPVRRTAIPADVAPTHIYLTESEFTTGQTINIDGGQRLF</sequence>
<protein>
    <submittedName>
        <fullName evidence="1">NAD(P)-binding domain-containing protein</fullName>
    </submittedName>
</protein>
<keyword evidence="1" id="KW-0614">Plasmid</keyword>